<evidence type="ECO:0000313" key="1">
    <source>
        <dbReference type="EMBL" id="JAH37134.1"/>
    </source>
</evidence>
<dbReference type="EMBL" id="GBXM01071443">
    <property type="protein sequence ID" value="JAH37134.1"/>
    <property type="molecule type" value="Transcribed_RNA"/>
</dbReference>
<accession>A0A0E9S6R6</accession>
<name>A0A0E9S6R6_ANGAN</name>
<dbReference type="AlphaFoldDB" id="A0A0E9S6R6"/>
<reference evidence="1" key="1">
    <citation type="submission" date="2014-11" db="EMBL/GenBank/DDBJ databases">
        <authorList>
            <person name="Amaro Gonzalez C."/>
        </authorList>
    </citation>
    <scope>NUCLEOTIDE SEQUENCE</scope>
</reference>
<organism evidence="1">
    <name type="scientific">Anguilla anguilla</name>
    <name type="common">European freshwater eel</name>
    <name type="synonym">Muraena anguilla</name>
    <dbReference type="NCBI Taxonomy" id="7936"/>
    <lineage>
        <taxon>Eukaryota</taxon>
        <taxon>Metazoa</taxon>
        <taxon>Chordata</taxon>
        <taxon>Craniata</taxon>
        <taxon>Vertebrata</taxon>
        <taxon>Euteleostomi</taxon>
        <taxon>Actinopterygii</taxon>
        <taxon>Neopterygii</taxon>
        <taxon>Teleostei</taxon>
        <taxon>Anguilliformes</taxon>
        <taxon>Anguillidae</taxon>
        <taxon>Anguilla</taxon>
    </lineage>
</organism>
<proteinExistence type="predicted"/>
<reference evidence="1" key="2">
    <citation type="journal article" date="2015" name="Fish Shellfish Immunol.">
        <title>Early steps in the European eel (Anguilla anguilla)-Vibrio vulnificus interaction in the gills: Role of the RtxA13 toxin.</title>
        <authorList>
            <person name="Callol A."/>
            <person name="Pajuelo D."/>
            <person name="Ebbesson L."/>
            <person name="Teles M."/>
            <person name="MacKenzie S."/>
            <person name="Amaro C."/>
        </authorList>
    </citation>
    <scope>NUCLEOTIDE SEQUENCE</scope>
</reference>
<sequence length="38" mass="4322">MQVLKLHMEGFLFESKHSPAGSGVLKVLYCKKKRLQCS</sequence>
<protein>
    <submittedName>
        <fullName evidence="1">Uncharacterized protein</fullName>
    </submittedName>
</protein>